<accession>A0A6V7X5T5</accession>
<organism evidence="1 2">
    <name type="scientific">Meloidogyne enterolobii</name>
    <name type="common">Root-knot nematode worm</name>
    <name type="synonym">Meloidogyne mayaguensis</name>
    <dbReference type="NCBI Taxonomy" id="390850"/>
    <lineage>
        <taxon>Eukaryota</taxon>
        <taxon>Metazoa</taxon>
        <taxon>Ecdysozoa</taxon>
        <taxon>Nematoda</taxon>
        <taxon>Chromadorea</taxon>
        <taxon>Rhabditida</taxon>
        <taxon>Tylenchina</taxon>
        <taxon>Tylenchomorpha</taxon>
        <taxon>Tylenchoidea</taxon>
        <taxon>Meloidogynidae</taxon>
        <taxon>Meloidogyninae</taxon>
        <taxon>Meloidogyne</taxon>
    </lineage>
</organism>
<protein>
    <submittedName>
        <fullName evidence="1">Uncharacterized protein</fullName>
    </submittedName>
</protein>
<reference evidence="1 2" key="1">
    <citation type="submission" date="2020-08" db="EMBL/GenBank/DDBJ databases">
        <authorList>
            <person name="Koutsovoulos G."/>
            <person name="Danchin GJ E."/>
        </authorList>
    </citation>
    <scope>NUCLEOTIDE SEQUENCE [LARGE SCALE GENOMIC DNA]</scope>
</reference>
<dbReference type="OrthoDB" id="10504080at2759"/>
<dbReference type="Proteomes" id="UP000580250">
    <property type="component" value="Unassembled WGS sequence"/>
</dbReference>
<gene>
    <name evidence="1" type="ORF">MENT_LOCUS47557</name>
</gene>
<evidence type="ECO:0000313" key="2">
    <source>
        <dbReference type="Proteomes" id="UP000580250"/>
    </source>
</evidence>
<name>A0A6V7X5T5_MELEN</name>
<sequence length="212" mass="24781">MYFSTYKSPESVPNSNILVLFIDANDPDTEEPLNVIFEESLKLAESGGNNIHWFRTNPSLKLPELIGGIPRSNNLSMIHLHYGYNQIFSSIQLFCTKTLFINSITCSAIFIELQEINYLLTNSEFVNLLALLKNTSNFIYFRRKKQLNNLNIFPVVLFLRDLEEQQKILVSMYTNNALNWKNKNEWKDLFGWKEGEMRRGNFVKFSVNFFLL</sequence>
<proteinExistence type="predicted"/>
<comment type="caution">
    <text evidence="1">The sequence shown here is derived from an EMBL/GenBank/DDBJ whole genome shotgun (WGS) entry which is preliminary data.</text>
</comment>
<dbReference type="AlphaFoldDB" id="A0A6V7X5T5"/>
<evidence type="ECO:0000313" key="1">
    <source>
        <dbReference type="EMBL" id="CAD2194532.1"/>
    </source>
</evidence>
<dbReference type="EMBL" id="CAJEWN010001122">
    <property type="protein sequence ID" value="CAD2194532.1"/>
    <property type="molecule type" value="Genomic_DNA"/>
</dbReference>